<evidence type="ECO:0000313" key="3">
    <source>
        <dbReference type="Proteomes" id="UP000290365"/>
    </source>
</evidence>
<keyword evidence="1" id="KW-0472">Membrane</keyword>
<dbReference type="RefSeq" id="WP_129890521.1">
    <property type="nucleotide sequence ID" value="NZ_CP035758.1"/>
</dbReference>
<proteinExistence type="predicted"/>
<evidence type="ECO:0000256" key="1">
    <source>
        <dbReference type="SAM" id="Phobius"/>
    </source>
</evidence>
<dbReference type="Proteomes" id="UP000290365">
    <property type="component" value="Chromosome"/>
</dbReference>
<dbReference type="KEGG" id="kbs:EPA93_27190"/>
<sequence>MQPEEILGHARTNTDVPADWQVFPLLRNKLVIGLIGWAFGIIVGLGLFAAIVPIVIPTNYQSGTLPAITTTLLLALLLFIGLGSAWTLIVDIRRLRNANQHLIVITPDDFLKQEGKKIIHVPLTEVKYVTARGVPPPERDPNNEDANVHKISGIGENAASFFVGRSLLPSGSRRRRKRMRTPTSLAFIDARSEQEITVVTDTTFGDPFIIAAYLKQYAAAAQEALKSPAK</sequence>
<dbReference type="AlphaFoldDB" id="A0A4P6JUZ2"/>
<dbReference type="OrthoDB" id="163402at2"/>
<organism evidence="2 3">
    <name type="scientific">Ktedonosporobacter rubrisoli</name>
    <dbReference type="NCBI Taxonomy" id="2509675"/>
    <lineage>
        <taxon>Bacteria</taxon>
        <taxon>Bacillati</taxon>
        <taxon>Chloroflexota</taxon>
        <taxon>Ktedonobacteria</taxon>
        <taxon>Ktedonobacterales</taxon>
        <taxon>Ktedonosporobacteraceae</taxon>
        <taxon>Ktedonosporobacter</taxon>
    </lineage>
</organism>
<accession>A0A4P6JUZ2</accession>
<protein>
    <submittedName>
        <fullName evidence="2">Uncharacterized protein</fullName>
    </submittedName>
</protein>
<keyword evidence="1" id="KW-0812">Transmembrane</keyword>
<dbReference type="EMBL" id="CP035758">
    <property type="protein sequence ID" value="QBD79469.1"/>
    <property type="molecule type" value="Genomic_DNA"/>
</dbReference>
<feature type="transmembrane region" description="Helical" evidence="1">
    <location>
        <begin position="30"/>
        <end position="56"/>
    </location>
</feature>
<keyword evidence="3" id="KW-1185">Reference proteome</keyword>
<name>A0A4P6JUZ2_KTERU</name>
<reference evidence="2 3" key="1">
    <citation type="submission" date="2019-01" db="EMBL/GenBank/DDBJ databases">
        <title>Ktedonosporobacter rubrisoli SCAWS-G2.</title>
        <authorList>
            <person name="Huang Y."/>
            <person name="Yan B."/>
        </authorList>
    </citation>
    <scope>NUCLEOTIDE SEQUENCE [LARGE SCALE GENOMIC DNA]</scope>
    <source>
        <strain evidence="2 3">SCAWS-G2</strain>
    </source>
</reference>
<keyword evidence="1" id="KW-1133">Transmembrane helix</keyword>
<feature type="transmembrane region" description="Helical" evidence="1">
    <location>
        <begin position="68"/>
        <end position="90"/>
    </location>
</feature>
<evidence type="ECO:0000313" key="2">
    <source>
        <dbReference type="EMBL" id="QBD79469.1"/>
    </source>
</evidence>
<gene>
    <name evidence="2" type="ORF">EPA93_27190</name>
</gene>